<dbReference type="EMBL" id="CAJVPU010032290">
    <property type="protein sequence ID" value="CAG8719310.1"/>
    <property type="molecule type" value="Genomic_DNA"/>
</dbReference>
<comment type="caution">
    <text evidence="1">The sequence shown here is derived from an EMBL/GenBank/DDBJ whole genome shotgun (WGS) entry which is preliminary data.</text>
</comment>
<reference evidence="1" key="1">
    <citation type="submission" date="2021-06" db="EMBL/GenBank/DDBJ databases">
        <authorList>
            <person name="Kallberg Y."/>
            <person name="Tangrot J."/>
            <person name="Rosling A."/>
        </authorList>
    </citation>
    <scope>NUCLEOTIDE SEQUENCE</scope>
    <source>
        <strain evidence="1">IL203A</strain>
    </source>
</reference>
<evidence type="ECO:0000313" key="2">
    <source>
        <dbReference type="Proteomes" id="UP000789702"/>
    </source>
</evidence>
<organism evidence="1 2">
    <name type="scientific">Dentiscutata heterogama</name>
    <dbReference type="NCBI Taxonomy" id="1316150"/>
    <lineage>
        <taxon>Eukaryota</taxon>
        <taxon>Fungi</taxon>
        <taxon>Fungi incertae sedis</taxon>
        <taxon>Mucoromycota</taxon>
        <taxon>Glomeromycotina</taxon>
        <taxon>Glomeromycetes</taxon>
        <taxon>Diversisporales</taxon>
        <taxon>Gigasporaceae</taxon>
        <taxon>Dentiscutata</taxon>
    </lineage>
</organism>
<dbReference type="Proteomes" id="UP000789702">
    <property type="component" value="Unassembled WGS sequence"/>
</dbReference>
<protein>
    <submittedName>
        <fullName evidence="1">4832_t:CDS:1</fullName>
    </submittedName>
</protein>
<proteinExistence type="predicted"/>
<feature type="non-terminal residue" evidence="1">
    <location>
        <position position="1"/>
    </location>
</feature>
<accession>A0ACA9PTS0</accession>
<evidence type="ECO:0000313" key="1">
    <source>
        <dbReference type="EMBL" id="CAG8719310.1"/>
    </source>
</evidence>
<name>A0ACA9PTS0_9GLOM</name>
<keyword evidence="2" id="KW-1185">Reference proteome</keyword>
<sequence length="136" mass="15753">CWMYTNATSIPYLITIDKLHQKLVTLKKATYITVYTISAIIPGILPLVIAVLSSNQKETLVNIIEENNLIVKYLNHAGAKLVELYFDSAPYDRNWLGRTYFTNYEFQNKLGLIKNRFLSLYKMNTEQPEVTEIDWG</sequence>
<feature type="non-terminal residue" evidence="1">
    <location>
        <position position="136"/>
    </location>
</feature>
<gene>
    <name evidence="1" type="ORF">DHETER_LOCUS12734</name>
</gene>